<evidence type="ECO:0000313" key="2">
    <source>
        <dbReference type="Proteomes" id="UP001164746"/>
    </source>
</evidence>
<keyword evidence="2" id="KW-1185">Reference proteome</keyword>
<reference evidence="1" key="1">
    <citation type="submission" date="2022-11" db="EMBL/GenBank/DDBJ databases">
        <title>Centuries of genome instability and evolution in soft-shell clam transmissible cancer (bioRxiv).</title>
        <authorList>
            <person name="Hart S.F.M."/>
            <person name="Yonemitsu M.A."/>
            <person name="Giersch R.M."/>
            <person name="Beal B.F."/>
            <person name="Arriagada G."/>
            <person name="Davis B.W."/>
            <person name="Ostrander E.A."/>
            <person name="Goff S.P."/>
            <person name="Metzger M.J."/>
        </authorList>
    </citation>
    <scope>NUCLEOTIDE SEQUENCE</scope>
    <source>
        <strain evidence="1">MELC-2E11</strain>
        <tissue evidence="1">Siphon/mantle</tissue>
    </source>
</reference>
<proteinExistence type="predicted"/>
<dbReference type="EMBL" id="CP111020">
    <property type="protein sequence ID" value="WAR15494.1"/>
    <property type="molecule type" value="Genomic_DNA"/>
</dbReference>
<gene>
    <name evidence="1" type="ORF">MAR_005599</name>
</gene>
<protein>
    <submittedName>
        <fullName evidence="1">Uncharacterized protein</fullName>
    </submittedName>
</protein>
<evidence type="ECO:0000313" key="1">
    <source>
        <dbReference type="EMBL" id="WAR15494.1"/>
    </source>
</evidence>
<sequence>MWHRPITPHSQTEQESARYYGQVCHIQSTRTLLQISCFCKDKGYKNIFVNEDLTRERSRLLFLARQQVKSKRIFSTWTHDGTILIKMPGSSLVHRLTKPTKRHVSSPEQHADLKRNRLGSDVSVGWDDSVRVQLSDNNIESLASLLRSQPPANPVLSDDQLKQLASSLADGVASKFGEKIKSFENENQQITPKGSTT</sequence>
<name>A0ABY7F293_MYAAR</name>
<accession>A0ABY7F293</accession>
<organism evidence="1 2">
    <name type="scientific">Mya arenaria</name>
    <name type="common">Soft-shell clam</name>
    <dbReference type="NCBI Taxonomy" id="6604"/>
    <lineage>
        <taxon>Eukaryota</taxon>
        <taxon>Metazoa</taxon>
        <taxon>Spiralia</taxon>
        <taxon>Lophotrochozoa</taxon>
        <taxon>Mollusca</taxon>
        <taxon>Bivalvia</taxon>
        <taxon>Autobranchia</taxon>
        <taxon>Heteroconchia</taxon>
        <taxon>Euheterodonta</taxon>
        <taxon>Imparidentia</taxon>
        <taxon>Neoheterodontei</taxon>
        <taxon>Myida</taxon>
        <taxon>Myoidea</taxon>
        <taxon>Myidae</taxon>
        <taxon>Mya</taxon>
    </lineage>
</organism>
<dbReference type="Proteomes" id="UP001164746">
    <property type="component" value="Chromosome 9"/>
</dbReference>